<evidence type="ECO:0000256" key="3">
    <source>
        <dbReference type="ARBA" id="ARBA00023002"/>
    </source>
</evidence>
<evidence type="ECO:0000256" key="2">
    <source>
        <dbReference type="ARBA" id="ARBA00022723"/>
    </source>
</evidence>
<dbReference type="Gene3D" id="3.50.50.60">
    <property type="entry name" value="FAD/NAD(P)-binding domain"/>
    <property type="match status" value="2"/>
</dbReference>
<dbReference type="Gene3D" id="1.25.10.10">
    <property type="entry name" value="Leucine-rich Repeat Variant"/>
    <property type="match status" value="1"/>
</dbReference>
<dbReference type="PANTHER" id="PTHR43498">
    <property type="entry name" value="FERREDOXIN:COB-COM HETERODISULFIDE REDUCTASE SUBUNIT A"/>
    <property type="match status" value="1"/>
</dbReference>
<dbReference type="GO" id="GO:0016491">
    <property type="term" value="F:oxidoreductase activity"/>
    <property type="evidence" value="ECO:0007669"/>
    <property type="project" value="UniProtKB-KW"/>
</dbReference>
<dbReference type="InterPro" id="IPR011989">
    <property type="entry name" value="ARM-like"/>
</dbReference>
<feature type="compositionally biased region" description="Basic and acidic residues" evidence="6">
    <location>
        <begin position="1022"/>
        <end position="1031"/>
    </location>
</feature>
<dbReference type="Pfam" id="PF12831">
    <property type="entry name" value="FAD_oxidored"/>
    <property type="match status" value="4"/>
</dbReference>
<dbReference type="InterPro" id="IPR039650">
    <property type="entry name" value="HdrA-like"/>
</dbReference>
<comment type="caution">
    <text evidence="7">The sequence shown here is derived from an EMBL/GenBank/DDBJ whole genome shotgun (WGS) entry which is preliminary data.</text>
</comment>
<dbReference type="AlphaFoldDB" id="A0A5R9G7S6"/>
<dbReference type="PANTHER" id="PTHR43498:SF1">
    <property type="entry name" value="COB--COM HETERODISULFIDE REDUCTASE IRON-SULFUR SUBUNIT A"/>
    <property type="match status" value="1"/>
</dbReference>
<keyword evidence="4" id="KW-0408">Iron</keyword>
<dbReference type="EMBL" id="VCIW01000011">
    <property type="protein sequence ID" value="TLS51129.1"/>
    <property type="molecule type" value="Genomic_DNA"/>
</dbReference>
<keyword evidence="5" id="KW-0411">Iron-sulfur</keyword>
<keyword evidence="1" id="KW-0004">4Fe-4S</keyword>
<organism evidence="7 8">
    <name type="scientific">Paenibacillus antri</name>
    <dbReference type="NCBI Taxonomy" id="2582848"/>
    <lineage>
        <taxon>Bacteria</taxon>
        <taxon>Bacillati</taxon>
        <taxon>Bacillota</taxon>
        <taxon>Bacilli</taxon>
        <taxon>Bacillales</taxon>
        <taxon>Paenibacillaceae</taxon>
        <taxon>Paenibacillus</taxon>
    </lineage>
</organism>
<gene>
    <name evidence="7" type="ORF">FE782_17235</name>
</gene>
<evidence type="ECO:0000313" key="8">
    <source>
        <dbReference type="Proteomes" id="UP000309676"/>
    </source>
</evidence>
<name>A0A5R9G7S6_9BACL</name>
<protein>
    <submittedName>
        <fullName evidence="7">FAD-dependent oxidoreductase</fullName>
    </submittedName>
</protein>
<reference evidence="7 8" key="1">
    <citation type="submission" date="2019-05" db="EMBL/GenBank/DDBJ databases">
        <authorList>
            <person name="Narsing Rao M.P."/>
            <person name="Li W.J."/>
        </authorList>
    </citation>
    <scope>NUCLEOTIDE SEQUENCE [LARGE SCALE GENOMIC DNA]</scope>
    <source>
        <strain evidence="7 8">SYSU_K30003</strain>
    </source>
</reference>
<evidence type="ECO:0000256" key="6">
    <source>
        <dbReference type="SAM" id="MobiDB-lite"/>
    </source>
</evidence>
<dbReference type="InterPro" id="IPR036188">
    <property type="entry name" value="FAD/NAD-bd_sf"/>
</dbReference>
<dbReference type="GO" id="GO:0046872">
    <property type="term" value="F:metal ion binding"/>
    <property type="evidence" value="ECO:0007669"/>
    <property type="project" value="UniProtKB-KW"/>
</dbReference>
<evidence type="ECO:0000313" key="7">
    <source>
        <dbReference type="EMBL" id="TLS51129.1"/>
    </source>
</evidence>
<keyword evidence="3" id="KW-0560">Oxidoreductase</keyword>
<evidence type="ECO:0000256" key="4">
    <source>
        <dbReference type="ARBA" id="ARBA00023004"/>
    </source>
</evidence>
<keyword evidence="8" id="KW-1185">Reference proteome</keyword>
<dbReference type="GO" id="GO:0051539">
    <property type="term" value="F:4 iron, 4 sulfur cluster binding"/>
    <property type="evidence" value="ECO:0007669"/>
    <property type="project" value="UniProtKB-KW"/>
</dbReference>
<dbReference type="PROSITE" id="PS51257">
    <property type="entry name" value="PROKAR_LIPOPROTEIN"/>
    <property type="match status" value="1"/>
</dbReference>
<feature type="compositionally biased region" description="Polar residues" evidence="6">
    <location>
        <begin position="1032"/>
        <end position="1041"/>
    </location>
</feature>
<dbReference type="Proteomes" id="UP000309676">
    <property type="component" value="Unassembled WGS sequence"/>
</dbReference>
<proteinExistence type="predicted"/>
<evidence type="ECO:0000256" key="5">
    <source>
        <dbReference type="ARBA" id="ARBA00023014"/>
    </source>
</evidence>
<keyword evidence="2" id="KW-0479">Metal-binding</keyword>
<accession>A0A5R9G7S6</accession>
<evidence type="ECO:0000256" key="1">
    <source>
        <dbReference type="ARBA" id="ARBA00022485"/>
    </source>
</evidence>
<dbReference type="SUPFAM" id="SSF51905">
    <property type="entry name" value="FAD/NAD(P)-binding domain"/>
    <property type="match status" value="2"/>
</dbReference>
<feature type="region of interest" description="Disordered" evidence="6">
    <location>
        <begin position="1022"/>
        <end position="1041"/>
    </location>
</feature>
<sequence length="1041" mass="111456">MSMKCAIGGAALPVLFDVDAVVVGGSFAGVSCAERLARAGNKVLVIEQRTYLGRELTATLRPWLPAGDDGFAPLHPDRLKRGLEDRLFAHGVQLLYATLPIAVLERDGRAAGLVVANKSGRQAIMCRSVVDATETALVATLLGERVEAYAPGATALYSRTLEFTEAAEGEALVQELAVPDELGLRGGVVRLRRGVRGEGHVYAEFALELPSGNTLAAERGRFAASRHAGMRLAAYLAQQVPAFRKAFLASSSYELHGPFPLEGAATAAPGAFADECGAPIGGVWSLAKPLFARGDAALHDVSLASKLGERAADEALAFLAGAAPSAGSVMVRTQAAGDGAVPSTPYDVASPSFVLADDGRPRADVPAMLVPAASSGDVLVVGGGSSGASASIAAAKEGARTLLVDMNPGLGGTGTFGGVDSYWFGKRHGYAAAITERVHEVQERIGYKGHKWNIEAKMYALLREAEEAGVELTLQAITFGAVLEGSRVRGVVAATRWGPIALLAEAVVDATGDGDIAAYAGADFVYGSEKDRTVMWFSLAQFQQPGKTKNNFTSMVDVSDALDYTRAIVAGRRRGDASYHDHGIYIATRESRHIAGDVTMKLTDQLLQRKWPDAVNVHFSNHDVKGVSGAPWINVGLIPPNLEIEIPYRMLLPAGLEGLLVAGKAVSATHDALPAIRMQSDLENLGAVAALAATMAARGGTTPRAIDVKALQARLVREGLLPEDVLTRSLAPIRYTDEELERLVDRIETEPLYAYAEMRMNEVYRETIPFVEICSAGPRIVPVLTRALATADGIRRVRIAQALSMLGSPEGVPTLRDAILEMLQGDTLPVRTADMMYVQLPPDHGAMPDAAYLLYSLALAADPRSVPVWERVAELFDPTEDDFKDPWKGVFYYVDAVCQGAERLGDRAAVPALKRLRRIPFLRDQQARDGAQPDYFLERRAMLEVAIGRALARCGDAEGYDVLIGYLSDNRALLRQNALLELRRLSGFAFGAEPSLWAAWAAESRPYERTAPLELRLDFEQDSEAVPRRSEATSTSGGIRA</sequence>